<name>A0ABR5YGK6_9SPHN</name>
<organism evidence="3 4">
    <name type="scientific">Sphingomonas hankookensis</name>
    <dbReference type="NCBI Taxonomy" id="563996"/>
    <lineage>
        <taxon>Bacteria</taxon>
        <taxon>Pseudomonadati</taxon>
        <taxon>Pseudomonadota</taxon>
        <taxon>Alphaproteobacteria</taxon>
        <taxon>Sphingomonadales</taxon>
        <taxon>Sphingomonadaceae</taxon>
        <taxon>Sphingomonas</taxon>
    </lineage>
</organism>
<keyword evidence="4" id="KW-1185">Reference proteome</keyword>
<feature type="domain" description="DUF4142" evidence="2">
    <location>
        <begin position="20"/>
        <end position="154"/>
    </location>
</feature>
<dbReference type="InterPro" id="IPR025419">
    <property type="entry name" value="DUF4142"/>
</dbReference>
<dbReference type="InterPro" id="IPR012347">
    <property type="entry name" value="Ferritin-like"/>
</dbReference>
<gene>
    <name evidence="3" type="ORF">AVT10_09350</name>
</gene>
<feature type="signal peptide" evidence="1">
    <location>
        <begin position="1"/>
        <end position="17"/>
    </location>
</feature>
<evidence type="ECO:0000313" key="3">
    <source>
        <dbReference type="EMBL" id="KZE17989.1"/>
    </source>
</evidence>
<evidence type="ECO:0000256" key="1">
    <source>
        <dbReference type="SAM" id="SignalP"/>
    </source>
</evidence>
<accession>A0ABR5YGK6</accession>
<evidence type="ECO:0000313" key="4">
    <source>
        <dbReference type="Proteomes" id="UP000076609"/>
    </source>
</evidence>
<dbReference type="PANTHER" id="PTHR38593:SF1">
    <property type="entry name" value="BLR2558 PROTEIN"/>
    <property type="match status" value="1"/>
</dbReference>
<dbReference type="EMBL" id="LQQO01000003">
    <property type="protein sequence ID" value="KZE17989.1"/>
    <property type="molecule type" value="Genomic_DNA"/>
</dbReference>
<keyword evidence="1" id="KW-0732">Signal</keyword>
<dbReference type="Gene3D" id="1.20.1260.10">
    <property type="match status" value="1"/>
</dbReference>
<evidence type="ECO:0000259" key="2">
    <source>
        <dbReference type="Pfam" id="PF13628"/>
    </source>
</evidence>
<reference evidence="4" key="1">
    <citation type="submission" date="2016-01" db="EMBL/GenBank/DDBJ databases">
        <title>Draft genome of Chromobacterium sp. F49.</title>
        <authorList>
            <person name="Hong K.W."/>
        </authorList>
    </citation>
    <scope>NUCLEOTIDE SEQUENCE [LARGE SCALE GENOMIC DNA]</scope>
    <source>
        <strain evidence="4">CN3</strain>
    </source>
</reference>
<feature type="chain" id="PRO_5045832158" description="DUF4142 domain-containing protein" evidence="1">
    <location>
        <begin position="18"/>
        <end position="155"/>
    </location>
</feature>
<proteinExistence type="predicted"/>
<dbReference type="Pfam" id="PF13628">
    <property type="entry name" value="DUF4142"/>
    <property type="match status" value="1"/>
</dbReference>
<dbReference type="PANTHER" id="PTHR38593">
    <property type="entry name" value="BLR2558 PROTEIN"/>
    <property type="match status" value="1"/>
</dbReference>
<protein>
    <recommendedName>
        <fullName evidence="2">DUF4142 domain-containing protein</fullName>
    </recommendedName>
</protein>
<comment type="caution">
    <text evidence="3">The sequence shown here is derived from an EMBL/GenBank/DDBJ whole genome shotgun (WGS) entry which is preliminary data.</text>
</comment>
<sequence>MMIALTLSMLAAAPALAQTPATYVAKAGASDLYERTSSQLVLQSTKDAKIRDFATMMIRDHQKSTADVKRAATAARVAVPAPKLEPAQAQMVAELRRATGAARDRLYVTQQRTAHQQALALHSGYAQNGTAAPLKTVAAATAPVVQHHIEMLQGM</sequence>
<dbReference type="Proteomes" id="UP000076609">
    <property type="component" value="Unassembled WGS sequence"/>
</dbReference>